<evidence type="ECO:0000313" key="3">
    <source>
        <dbReference type="Proteomes" id="UP000233786"/>
    </source>
</evidence>
<keyword evidence="3" id="KW-1185">Reference proteome</keyword>
<accession>A0A2N3Y5W9</accession>
<dbReference type="STRING" id="994479.GCA_000194155_07026"/>
<dbReference type="AlphaFoldDB" id="A0A2N3Y5W9"/>
<feature type="transmembrane region" description="Helical" evidence="1">
    <location>
        <begin position="49"/>
        <end position="66"/>
    </location>
</feature>
<dbReference type="RefSeq" id="WP_010314379.1">
    <property type="nucleotide sequence ID" value="NZ_CP061007.1"/>
</dbReference>
<keyword evidence="1" id="KW-0472">Membrane</keyword>
<protein>
    <submittedName>
        <fullName evidence="2">Uncharacterized protein</fullName>
    </submittedName>
</protein>
<dbReference type="EMBL" id="PJNB01000001">
    <property type="protein sequence ID" value="PKW18300.1"/>
    <property type="molecule type" value="Genomic_DNA"/>
</dbReference>
<evidence type="ECO:0000313" key="2">
    <source>
        <dbReference type="EMBL" id="PKW18300.1"/>
    </source>
</evidence>
<sequence>MIPHDADLPRRRTRKTLILRHEVALLRRQVTSPKPSWPDRTLLARVERSVPFAMLGLTILILWYAANGTPDTNLATARTRAP</sequence>
<reference evidence="2" key="1">
    <citation type="submission" date="2017-12" db="EMBL/GenBank/DDBJ databases">
        <title>Sequencing the genomes of 1000 Actinobacteria strains.</title>
        <authorList>
            <person name="Klenk H.-P."/>
        </authorList>
    </citation>
    <scope>NUCLEOTIDE SEQUENCE [LARGE SCALE GENOMIC DNA]</scope>
    <source>
        <strain evidence="2">DSM 44228</strain>
    </source>
</reference>
<gene>
    <name evidence="2" type="ORF">A8926_6372</name>
</gene>
<keyword evidence="1" id="KW-1133">Transmembrane helix</keyword>
<name>A0A2N3Y5W9_SACSN</name>
<proteinExistence type="predicted"/>
<keyword evidence="1" id="KW-0812">Transmembrane</keyword>
<organism evidence="2 3">
    <name type="scientific">Saccharopolyspora spinosa</name>
    <dbReference type="NCBI Taxonomy" id="60894"/>
    <lineage>
        <taxon>Bacteria</taxon>
        <taxon>Bacillati</taxon>
        <taxon>Actinomycetota</taxon>
        <taxon>Actinomycetes</taxon>
        <taxon>Pseudonocardiales</taxon>
        <taxon>Pseudonocardiaceae</taxon>
        <taxon>Saccharopolyspora</taxon>
    </lineage>
</organism>
<comment type="caution">
    <text evidence="2">The sequence shown here is derived from an EMBL/GenBank/DDBJ whole genome shotgun (WGS) entry which is preliminary data.</text>
</comment>
<dbReference type="Proteomes" id="UP000233786">
    <property type="component" value="Unassembled WGS sequence"/>
</dbReference>
<evidence type="ECO:0000256" key="1">
    <source>
        <dbReference type="SAM" id="Phobius"/>
    </source>
</evidence>